<name>A0A2M7QCT1_9BACT</name>
<dbReference type="SUPFAM" id="SSF89095">
    <property type="entry name" value="GatB/YqeY motif"/>
    <property type="match status" value="1"/>
</dbReference>
<dbReference type="Pfam" id="PF09424">
    <property type="entry name" value="YqeY"/>
    <property type="match status" value="1"/>
</dbReference>
<reference evidence="2" key="1">
    <citation type="submission" date="2017-09" db="EMBL/GenBank/DDBJ databases">
        <title>Depth-based differentiation of microbial function through sediment-hosted aquifers and enrichment of novel symbionts in the deep terrestrial subsurface.</title>
        <authorList>
            <person name="Probst A.J."/>
            <person name="Ladd B."/>
            <person name="Jarett J.K."/>
            <person name="Geller-Mcgrath D.E."/>
            <person name="Sieber C.M.K."/>
            <person name="Emerson J.B."/>
            <person name="Anantharaman K."/>
            <person name="Thomas B.C."/>
            <person name="Malmstrom R."/>
            <person name="Stieglmeier M."/>
            <person name="Klingl A."/>
            <person name="Woyke T."/>
            <person name="Ryan C.M."/>
            <person name="Banfield J.F."/>
        </authorList>
    </citation>
    <scope>NUCLEOTIDE SEQUENCE [LARGE SCALE GENOMIC DNA]</scope>
</reference>
<accession>A0A2M7QCT1</accession>
<evidence type="ECO:0000313" key="2">
    <source>
        <dbReference type="Proteomes" id="UP000230108"/>
    </source>
</evidence>
<dbReference type="Gene3D" id="1.10.1510.10">
    <property type="entry name" value="Uncharacterised protein YqeY/AIM41 PF09424, N-terminal domain"/>
    <property type="match status" value="1"/>
</dbReference>
<protein>
    <recommendedName>
        <fullName evidence="3">Glutamyl-tRNA amidotransferase</fullName>
    </recommendedName>
</protein>
<proteinExistence type="predicted"/>
<dbReference type="InterPro" id="IPR003789">
    <property type="entry name" value="Asn/Gln_tRNA_amidoTrase-B-like"/>
</dbReference>
<dbReference type="PANTHER" id="PTHR28055">
    <property type="entry name" value="ALTERED INHERITANCE OF MITOCHONDRIA PROTEIN 41, MITOCHONDRIAL"/>
    <property type="match status" value="1"/>
</dbReference>
<organism evidence="1 2">
    <name type="scientific">Candidatus Roizmanbacteria bacterium CG_4_10_14_0_8_um_filter_39_9</name>
    <dbReference type="NCBI Taxonomy" id="1974829"/>
    <lineage>
        <taxon>Bacteria</taxon>
        <taxon>Candidatus Roizmaniibacteriota</taxon>
    </lineage>
</organism>
<evidence type="ECO:0008006" key="3">
    <source>
        <dbReference type="Google" id="ProtNLM"/>
    </source>
</evidence>
<dbReference type="PANTHER" id="PTHR28055:SF1">
    <property type="entry name" value="ALTERED INHERITANCE OF MITOCHONDRIA PROTEIN 41, MITOCHONDRIAL"/>
    <property type="match status" value="1"/>
</dbReference>
<evidence type="ECO:0000313" key="1">
    <source>
        <dbReference type="EMBL" id="PIY68683.1"/>
    </source>
</evidence>
<dbReference type="GO" id="GO:0016884">
    <property type="term" value="F:carbon-nitrogen ligase activity, with glutamine as amido-N-donor"/>
    <property type="evidence" value="ECO:0007669"/>
    <property type="project" value="InterPro"/>
</dbReference>
<dbReference type="Proteomes" id="UP000230108">
    <property type="component" value="Unassembled WGS sequence"/>
</dbReference>
<dbReference type="AlphaFoldDB" id="A0A2M7QCT1"/>
<dbReference type="InterPro" id="IPR019004">
    <property type="entry name" value="YqeY/Aim41"/>
</dbReference>
<sequence length="146" mass="16708">MIKQKLQQDQITAMKAHEQVRLDTIRYIISQINNKEINTQKELSDAEIITVIQKVKKELNESIDSFVKGSRIDLAEEYKKQLVVVMAYLPPELTLKEIKNKIIELKRQNKDAIAKNPKALIGIVMRTLRGTADPALIQKILQESSV</sequence>
<comment type="caution">
    <text evidence="1">The sequence shown here is derived from an EMBL/GenBank/DDBJ whole genome shotgun (WGS) entry which is preliminary data.</text>
</comment>
<gene>
    <name evidence="1" type="ORF">COY90_04690</name>
</gene>
<dbReference type="EMBL" id="PFLF01000099">
    <property type="protein sequence ID" value="PIY68683.1"/>
    <property type="molecule type" value="Genomic_DNA"/>
</dbReference>
<dbReference type="InterPro" id="IPR042184">
    <property type="entry name" value="YqeY/Aim41_N"/>
</dbReference>